<dbReference type="EMBL" id="MIGC01003559">
    <property type="protein sequence ID" value="PHJ19252.1"/>
    <property type="molecule type" value="Genomic_DNA"/>
</dbReference>
<evidence type="ECO:0000256" key="6">
    <source>
        <dbReference type="RuleBase" id="RU361243"/>
    </source>
</evidence>
<dbReference type="Pfam" id="PF01210">
    <property type="entry name" value="NAD_Gly3P_dh_N"/>
    <property type="match status" value="1"/>
</dbReference>
<feature type="domain" description="Glycerol-3-phosphate dehydrogenase NAD-dependent N-terminal" evidence="8">
    <location>
        <begin position="21"/>
        <end position="191"/>
    </location>
</feature>
<gene>
    <name evidence="10" type="ORF">CSUI_006919</name>
</gene>
<evidence type="ECO:0000256" key="2">
    <source>
        <dbReference type="ARBA" id="ARBA00023002"/>
    </source>
</evidence>
<dbReference type="GO" id="GO:0051287">
    <property type="term" value="F:NAD binding"/>
    <property type="evidence" value="ECO:0007669"/>
    <property type="project" value="UniProtKB-UniRule"/>
</dbReference>
<evidence type="ECO:0000256" key="5">
    <source>
        <dbReference type="RuleBase" id="RU000437"/>
    </source>
</evidence>
<dbReference type="GeneID" id="94430280"/>
<dbReference type="InterPro" id="IPR006168">
    <property type="entry name" value="G3P_DH_NAD-dep"/>
</dbReference>
<evidence type="ECO:0000256" key="7">
    <source>
        <dbReference type="SAM" id="MobiDB-lite"/>
    </source>
</evidence>
<dbReference type="AlphaFoldDB" id="A0A2C6KSD4"/>
<evidence type="ECO:0000313" key="11">
    <source>
        <dbReference type="Proteomes" id="UP000221165"/>
    </source>
</evidence>
<dbReference type="OrthoDB" id="10263760at2759"/>
<evidence type="ECO:0000256" key="4">
    <source>
        <dbReference type="ARBA" id="ARBA00048683"/>
    </source>
</evidence>
<sequence length="517" mass="57237">MMDPLQRRPSLFQVLQNGPLKVSVVGSGNWGSVIGKIVAQNVKKSYVFHDELRMWVFEEMVDGRKLTEIINTTHENVKYLPGHKLPENLVAVPDVADACKGSDLLIFIMPHQFVMRTCEQLAKANVVPKHARAITLLKGLHVEGGRPQLFSDIITSKLDIVDCCVLSGANVANEVARGEFAEATIGYSSEEADAAVIWQQLFDTPSFKVNALPDVAGVQVCGAVKNVIAIAAGFCDGMGLGTNAKTAIIRLGVEEMKGFAMIFFDNIMAETFFDSAGYADVITTVFGGRNAKCAAEFVRRKGQSSWDEIEAEMLKGQKLQGTLTTREVYEVISTYEVEHLFPLFTVTFDIAFNGRDPRDLIRVFETAEVRPHKTLQECNQLVVSAVVATAKEKAQVEIVPADTREAVDCSCASIHGDAETTLQQQHSKLQQQVQHLQFQQQQIQQQLHAIHSYSSPVHGRGQEGHPQQFTVHLSHLTPSQRMQVQRLQQHLQRRPTHHEMEATPTAIGHPSVGRNSL</sequence>
<dbReference type="PRINTS" id="PR00077">
    <property type="entry name" value="GPDHDRGNASE"/>
</dbReference>
<accession>A0A2C6KSD4</accession>
<dbReference type="InterPro" id="IPR013328">
    <property type="entry name" value="6PGD_dom2"/>
</dbReference>
<dbReference type="GO" id="GO:0005829">
    <property type="term" value="C:cytosol"/>
    <property type="evidence" value="ECO:0007669"/>
    <property type="project" value="TreeGrafter"/>
</dbReference>
<dbReference type="GO" id="GO:0005975">
    <property type="term" value="P:carbohydrate metabolic process"/>
    <property type="evidence" value="ECO:0007669"/>
    <property type="project" value="InterPro"/>
</dbReference>
<dbReference type="GO" id="GO:0141152">
    <property type="term" value="F:glycerol-3-phosphate dehydrogenase (NAD+) activity"/>
    <property type="evidence" value="ECO:0007669"/>
    <property type="project" value="UniProtKB-UniRule"/>
</dbReference>
<proteinExistence type="inferred from homology"/>
<dbReference type="PROSITE" id="PS00957">
    <property type="entry name" value="NAD_G3PDH"/>
    <property type="match status" value="1"/>
</dbReference>
<comment type="caution">
    <text evidence="10">The sequence shown here is derived from an EMBL/GenBank/DDBJ whole genome shotgun (WGS) entry which is preliminary data.</text>
</comment>
<dbReference type="GO" id="GO:0046168">
    <property type="term" value="P:glycerol-3-phosphate catabolic process"/>
    <property type="evidence" value="ECO:0007669"/>
    <property type="project" value="UniProtKB-UniRule"/>
</dbReference>
<dbReference type="GO" id="GO:0042803">
    <property type="term" value="F:protein homodimerization activity"/>
    <property type="evidence" value="ECO:0007669"/>
    <property type="project" value="InterPro"/>
</dbReference>
<dbReference type="InterPro" id="IPR011128">
    <property type="entry name" value="G3P_DH_NAD-dep_N"/>
</dbReference>
<feature type="domain" description="Glycerol-3-phosphate dehydrogenase NAD-dependent C-terminal" evidence="9">
    <location>
        <begin position="214"/>
        <end position="361"/>
    </location>
</feature>
<keyword evidence="2 5" id="KW-0560">Oxidoreductase</keyword>
<reference evidence="10 11" key="1">
    <citation type="journal article" date="2017" name="Int. J. Parasitol.">
        <title>The genome of the protozoan parasite Cystoisospora suis and a reverse vaccinology approach to identify vaccine candidates.</title>
        <authorList>
            <person name="Palmieri N."/>
            <person name="Shrestha A."/>
            <person name="Ruttkowski B."/>
            <person name="Beck T."/>
            <person name="Vogl C."/>
            <person name="Tomley F."/>
            <person name="Blake D.P."/>
            <person name="Joachim A."/>
        </authorList>
    </citation>
    <scope>NUCLEOTIDE SEQUENCE [LARGE SCALE GENOMIC DNA]</scope>
    <source>
        <strain evidence="10 11">Wien I</strain>
    </source>
</reference>
<evidence type="ECO:0000313" key="10">
    <source>
        <dbReference type="EMBL" id="PHJ19252.1"/>
    </source>
</evidence>
<dbReference type="FunFam" id="1.10.1040.10:FF:000004">
    <property type="entry name" value="Glycerol-3-phosphate dehydrogenase [NAD(+)]"/>
    <property type="match status" value="1"/>
</dbReference>
<evidence type="ECO:0000256" key="1">
    <source>
        <dbReference type="ARBA" id="ARBA00011009"/>
    </source>
</evidence>
<keyword evidence="11" id="KW-1185">Reference proteome</keyword>
<evidence type="ECO:0000259" key="8">
    <source>
        <dbReference type="Pfam" id="PF01210"/>
    </source>
</evidence>
<dbReference type="InterPro" id="IPR006109">
    <property type="entry name" value="G3P_DH_NAD-dep_C"/>
</dbReference>
<comment type="catalytic activity">
    <reaction evidence="4 6">
        <text>sn-glycerol 3-phosphate + NAD(+) = dihydroxyacetone phosphate + NADH + H(+)</text>
        <dbReference type="Rhea" id="RHEA:11092"/>
        <dbReference type="ChEBI" id="CHEBI:15378"/>
        <dbReference type="ChEBI" id="CHEBI:57540"/>
        <dbReference type="ChEBI" id="CHEBI:57597"/>
        <dbReference type="ChEBI" id="CHEBI:57642"/>
        <dbReference type="ChEBI" id="CHEBI:57945"/>
        <dbReference type="EC" id="1.1.1.8"/>
    </reaction>
</comment>
<dbReference type="PANTHER" id="PTHR11728:SF8">
    <property type="entry name" value="GLYCEROL-3-PHOSPHATE DEHYDROGENASE [NAD(+)]-RELATED"/>
    <property type="match status" value="1"/>
</dbReference>
<feature type="region of interest" description="Disordered" evidence="7">
    <location>
        <begin position="490"/>
        <end position="517"/>
    </location>
</feature>
<dbReference type="EC" id="1.1.1.8" evidence="6"/>
<dbReference type="RefSeq" id="XP_067920954.1">
    <property type="nucleotide sequence ID" value="XM_068067069.1"/>
</dbReference>
<dbReference type="InterPro" id="IPR036291">
    <property type="entry name" value="NAD(P)-bd_dom_sf"/>
</dbReference>
<comment type="similarity">
    <text evidence="1 5">Belongs to the NAD-dependent glycerol-3-phosphate dehydrogenase family.</text>
</comment>
<dbReference type="Pfam" id="PF07479">
    <property type="entry name" value="NAD_Gly3P_dh_C"/>
    <property type="match status" value="1"/>
</dbReference>
<dbReference type="Gene3D" id="3.40.50.720">
    <property type="entry name" value="NAD(P)-binding Rossmann-like Domain"/>
    <property type="match status" value="1"/>
</dbReference>
<dbReference type="NCBIfam" id="TIGR03376">
    <property type="entry name" value="glycerol3P_DH"/>
    <property type="match status" value="1"/>
</dbReference>
<dbReference type="SUPFAM" id="SSF51735">
    <property type="entry name" value="NAD(P)-binding Rossmann-fold domains"/>
    <property type="match status" value="1"/>
</dbReference>
<dbReference type="Gene3D" id="1.10.1040.10">
    <property type="entry name" value="N-(1-d-carboxylethyl)-l-norvaline Dehydrogenase, domain 2"/>
    <property type="match status" value="1"/>
</dbReference>
<dbReference type="PANTHER" id="PTHR11728">
    <property type="entry name" value="GLYCEROL-3-PHOSPHATE DEHYDROGENASE"/>
    <property type="match status" value="1"/>
</dbReference>
<dbReference type="FunFam" id="3.40.50.720:FF:000365">
    <property type="entry name" value="Glycerol-3-phosphate dehydrogenase [NAD(+)]"/>
    <property type="match status" value="1"/>
</dbReference>
<dbReference type="SUPFAM" id="SSF48179">
    <property type="entry name" value="6-phosphogluconate dehydrogenase C-terminal domain-like"/>
    <property type="match status" value="1"/>
</dbReference>
<dbReference type="Proteomes" id="UP000221165">
    <property type="component" value="Unassembled WGS sequence"/>
</dbReference>
<evidence type="ECO:0000256" key="3">
    <source>
        <dbReference type="ARBA" id="ARBA00023027"/>
    </source>
</evidence>
<keyword evidence="3 5" id="KW-0520">NAD</keyword>
<dbReference type="InterPro" id="IPR017751">
    <property type="entry name" value="G3P_DH_NAD-dep_euk"/>
</dbReference>
<evidence type="ECO:0000259" key="9">
    <source>
        <dbReference type="Pfam" id="PF07479"/>
    </source>
</evidence>
<dbReference type="VEuPathDB" id="ToxoDB:CSUI_006919"/>
<dbReference type="InterPro" id="IPR008927">
    <property type="entry name" value="6-PGluconate_DH-like_C_sf"/>
</dbReference>
<protein>
    <recommendedName>
        <fullName evidence="6">Glycerol-3-phosphate dehydrogenase [NAD(+)]</fullName>
        <ecNumber evidence="6">1.1.1.8</ecNumber>
    </recommendedName>
</protein>
<organism evidence="10 11">
    <name type="scientific">Cystoisospora suis</name>
    <dbReference type="NCBI Taxonomy" id="483139"/>
    <lineage>
        <taxon>Eukaryota</taxon>
        <taxon>Sar</taxon>
        <taxon>Alveolata</taxon>
        <taxon>Apicomplexa</taxon>
        <taxon>Conoidasida</taxon>
        <taxon>Coccidia</taxon>
        <taxon>Eucoccidiorida</taxon>
        <taxon>Eimeriorina</taxon>
        <taxon>Sarcocystidae</taxon>
        <taxon>Cystoisospora</taxon>
    </lineage>
</organism>
<name>A0A2C6KSD4_9APIC</name>